<keyword evidence="2" id="KW-1185">Reference proteome</keyword>
<evidence type="ECO:0000313" key="2">
    <source>
        <dbReference type="Proteomes" id="UP000036403"/>
    </source>
</evidence>
<gene>
    <name evidence="1" type="ORF">RF55_24088</name>
</gene>
<protein>
    <submittedName>
        <fullName evidence="1">Acyl-synthetase</fullName>
    </submittedName>
</protein>
<organism evidence="1 2">
    <name type="scientific">Lasius niger</name>
    <name type="common">Black garden ant</name>
    <dbReference type="NCBI Taxonomy" id="67767"/>
    <lineage>
        <taxon>Eukaryota</taxon>
        <taxon>Metazoa</taxon>
        <taxon>Ecdysozoa</taxon>
        <taxon>Arthropoda</taxon>
        <taxon>Hexapoda</taxon>
        <taxon>Insecta</taxon>
        <taxon>Pterygota</taxon>
        <taxon>Neoptera</taxon>
        <taxon>Endopterygota</taxon>
        <taxon>Hymenoptera</taxon>
        <taxon>Apocrita</taxon>
        <taxon>Aculeata</taxon>
        <taxon>Formicoidea</taxon>
        <taxon>Formicidae</taxon>
        <taxon>Formicinae</taxon>
        <taxon>Lasius</taxon>
        <taxon>Lasius</taxon>
    </lineage>
</organism>
<dbReference type="EMBL" id="LBMM01028130">
    <property type="protein sequence ID" value="KMQ82124.1"/>
    <property type="molecule type" value="Genomic_DNA"/>
</dbReference>
<accession>A0A0J7JVI6</accession>
<dbReference type="Proteomes" id="UP000036403">
    <property type="component" value="Unassembled WGS sequence"/>
</dbReference>
<reference evidence="1 2" key="1">
    <citation type="submission" date="2015-04" db="EMBL/GenBank/DDBJ databases">
        <title>Lasius niger genome sequencing.</title>
        <authorList>
            <person name="Konorov E.A."/>
            <person name="Nikitin M.A."/>
            <person name="Kirill M.V."/>
            <person name="Chang P."/>
        </authorList>
    </citation>
    <scope>NUCLEOTIDE SEQUENCE [LARGE SCALE GENOMIC DNA]</scope>
    <source>
        <tissue evidence="1">Whole</tissue>
    </source>
</reference>
<dbReference type="AlphaFoldDB" id="A0A0J7JVI6"/>
<name>A0A0J7JVI6_LASNI</name>
<comment type="caution">
    <text evidence="1">The sequence shown here is derived from an EMBL/GenBank/DDBJ whole genome shotgun (WGS) entry which is preliminary data.</text>
</comment>
<evidence type="ECO:0000313" key="1">
    <source>
        <dbReference type="EMBL" id="KMQ82124.1"/>
    </source>
</evidence>
<dbReference type="PaxDb" id="67767-A0A0J7JVI6"/>
<proteinExistence type="predicted"/>
<sequence length="99" mass="11160">MLRFFRRQRPIDAAGADNRHGDIENGVINTGQLKIYHADELLAFKQHIVVEKIGMDDRGRQAADAFYGKMPESIFGPALIILIDIGIEGIHELFLLIED</sequence>